<dbReference type="EMBL" id="DF820470">
    <property type="protein sequence ID" value="GAK59371.1"/>
    <property type="molecule type" value="Genomic_DNA"/>
</dbReference>
<evidence type="ECO:0000313" key="3">
    <source>
        <dbReference type="Proteomes" id="UP000030661"/>
    </source>
</evidence>
<dbReference type="Gene3D" id="1.10.569.10">
    <property type="entry name" value="Aldehyde Ferredoxin Oxidoreductase Protein, subunit A, domain 2"/>
    <property type="match status" value="1"/>
</dbReference>
<dbReference type="Gene3D" id="1.10.599.10">
    <property type="entry name" value="Aldehyde Ferredoxin Oxidoreductase Protein, subunit A, domain 3"/>
    <property type="match status" value="1"/>
</dbReference>
<name>A0A081C466_VECG1</name>
<reference evidence="2" key="1">
    <citation type="journal article" date="2015" name="PeerJ">
        <title>First genomic representation of candidate bacterial phylum KSB3 points to enhanced environmental sensing as a trigger of wastewater bulking.</title>
        <authorList>
            <person name="Sekiguchi Y."/>
            <person name="Ohashi A."/>
            <person name="Parks D.H."/>
            <person name="Yamauchi T."/>
            <person name="Tyson G.W."/>
            <person name="Hugenholtz P."/>
        </authorList>
    </citation>
    <scope>NUCLEOTIDE SEQUENCE [LARGE SCALE GENOMIC DNA]</scope>
</reference>
<dbReference type="GO" id="GO:0016625">
    <property type="term" value="F:oxidoreductase activity, acting on the aldehyde or oxo group of donors, iron-sulfur protein as acceptor"/>
    <property type="evidence" value="ECO:0007669"/>
    <property type="project" value="InterPro"/>
</dbReference>
<protein>
    <submittedName>
        <fullName evidence="2">Putative tungsten-containing aldehyde:ferredoxin oxidoreductase</fullName>
    </submittedName>
</protein>
<dbReference type="GO" id="GO:0051536">
    <property type="term" value="F:iron-sulfur cluster binding"/>
    <property type="evidence" value="ECO:0007669"/>
    <property type="project" value="InterPro"/>
</dbReference>
<dbReference type="eggNOG" id="COG2414">
    <property type="taxonomic scope" value="Bacteria"/>
</dbReference>
<dbReference type="InterPro" id="IPR013985">
    <property type="entry name" value="Ald_Fedxn_OxRdtase_dom3"/>
</dbReference>
<organism evidence="2">
    <name type="scientific">Vecturithrix granuli</name>
    <dbReference type="NCBI Taxonomy" id="1499967"/>
    <lineage>
        <taxon>Bacteria</taxon>
        <taxon>Candidatus Moduliflexota</taxon>
        <taxon>Candidatus Vecturitrichia</taxon>
        <taxon>Candidatus Vecturitrichales</taxon>
        <taxon>Candidatus Vecturitrichaceae</taxon>
        <taxon>Candidatus Vecturithrix</taxon>
    </lineage>
</organism>
<gene>
    <name evidence="2" type="ORF">U27_06355</name>
</gene>
<evidence type="ECO:0000259" key="1">
    <source>
        <dbReference type="Pfam" id="PF01314"/>
    </source>
</evidence>
<keyword evidence="3" id="KW-1185">Reference proteome</keyword>
<dbReference type="HOGENOM" id="CLU_739005_0_0_0"/>
<evidence type="ECO:0000313" key="2">
    <source>
        <dbReference type="EMBL" id="GAK59371.1"/>
    </source>
</evidence>
<dbReference type="SUPFAM" id="SSF48310">
    <property type="entry name" value="Aldehyde ferredoxin oxidoreductase, C-terminal domains"/>
    <property type="match status" value="1"/>
</dbReference>
<dbReference type="PANTHER" id="PTHR30038:SF0">
    <property type="entry name" value="TUNGSTEN-CONTAINING ALDEHYDE FERREDOXIN OXIDOREDUCTASE"/>
    <property type="match status" value="1"/>
</dbReference>
<feature type="domain" description="Aldehyde ferredoxin oxidoreductase C-terminal" evidence="1">
    <location>
        <begin position="4"/>
        <end position="369"/>
    </location>
</feature>
<dbReference type="STRING" id="1499967.U27_06355"/>
<dbReference type="AlphaFoldDB" id="A0A081C466"/>
<proteinExistence type="predicted"/>
<dbReference type="Proteomes" id="UP000030661">
    <property type="component" value="Unassembled WGS sequence"/>
</dbReference>
<dbReference type="InterPro" id="IPR051919">
    <property type="entry name" value="W-dependent_AOR"/>
</dbReference>
<dbReference type="InterPro" id="IPR001203">
    <property type="entry name" value="OxRdtase_Ald_Fedxn_C"/>
</dbReference>
<dbReference type="PANTHER" id="PTHR30038">
    <property type="entry name" value="ALDEHYDE FERREDOXIN OXIDOREDUCTASE"/>
    <property type="match status" value="1"/>
</dbReference>
<sequence>MSDSIEALGILPTRNWQRTTFNESIPTLGHKAYHETLEVKPYACSGCPIACGRSTTIKDGKWAGMHGGGPEYETLAAFGSKCEVMDLAAIAAANHLANDFGLDVISTGQVIATAMEWYETGILNKAQTGGIELNFGNAEAVVELVKKIALREGIGDLLAEGVKRAAEKLGKGADYAALHVKGLEMAADGVRASKGEVLSHVISARGADHLRPYASCIDAFGYRDAELGIVGDISYTEDGNKAWVKPFMELSMATNLLGTCLFASITLAIKASTWARLLSAAIGQEVTKDQLLLAAERVLNLERMINASFGFDRKDDTLPKRFLEEPAKDGRGKGYTVDLAKNLESFYEAMGWSKATGLPENHTLQKLGLFWLRG</sequence>
<dbReference type="InterPro" id="IPR036021">
    <property type="entry name" value="Tungsten_al_ferr_oxy-like_C"/>
</dbReference>
<dbReference type="InterPro" id="IPR013984">
    <property type="entry name" value="Ald_Fedxn_OxRdtase_dom2"/>
</dbReference>
<dbReference type="Pfam" id="PF01314">
    <property type="entry name" value="AFOR_C"/>
    <property type="match status" value="1"/>
</dbReference>
<dbReference type="GO" id="GO:0009055">
    <property type="term" value="F:electron transfer activity"/>
    <property type="evidence" value="ECO:0007669"/>
    <property type="project" value="InterPro"/>
</dbReference>
<accession>A0A081C466</accession>